<organism evidence="8 9">
    <name type="scientific">Klebsiella pneumoniae</name>
    <dbReference type="NCBI Taxonomy" id="573"/>
    <lineage>
        <taxon>Bacteria</taxon>
        <taxon>Pseudomonadati</taxon>
        <taxon>Pseudomonadota</taxon>
        <taxon>Gammaproteobacteria</taxon>
        <taxon>Enterobacterales</taxon>
        <taxon>Enterobacteriaceae</taxon>
        <taxon>Klebsiella/Raoultella group</taxon>
        <taxon>Klebsiella</taxon>
        <taxon>Klebsiella pneumoniae complex</taxon>
    </lineage>
</organism>
<dbReference type="Proteomes" id="UP000325127">
    <property type="component" value="Chromosome"/>
</dbReference>
<dbReference type="PANTHER" id="PTHR43237">
    <property type="entry name" value="NADP-DEPENDENT MALIC ENZYME"/>
    <property type="match status" value="1"/>
</dbReference>
<dbReference type="PROSITE" id="PS00331">
    <property type="entry name" value="MALIC_ENZYMES"/>
    <property type="match status" value="1"/>
</dbReference>
<dbReference type="SUPFAM" id="SSF53223">
    <property type="entry name" value="Aminoacid dehydrogenase-like, N-terminal domain"/>
    <property type="match status" value="1"/>
</dbReference>
<feature type="region of interest" description="Disordered" evidence="5">
    <location>
        <begin position="264"/>
        <end position="317"/>
    </location>
</feature>
<dbReference type="InterPro" id="IPR012301">
    <property type="entry name" value="Malic_N_dom"/>
</dbReference>
<feature type="compositionally biased region" description="Polar residues" evidence="5">
    <location>
        <begin position="267"/>
        <end position="286"/>
    </location>
</feature>
<dbReference type="Pfam" id="PF03949">
    <property type="entry name" value="Malic_M"/>
    <property type="match status" value="1"/>
</dbReference>
<dbReference type="InterPro" id="IPR036291">
    <property type="entry name" value="NAD(P)-bd_dom_sf"/>
</dbReference>
<dbReference type="InterPro" id="IPR012302">
    <property type="entry name" value="Malic_NAD-bd"/>
</dbReference>
<dbReference type="InterPro" id="IPR037062">
    <property type="entry name" value="Malic_N_dom_sf"/>
</dbReference>
<dbReference type="Pfam" id="PF00390">
    <property type="entry name" value="malic"/>
    <property type="match status" value="1"/>
</dbReference>
<feature type="domain" description="Malic enzyme N-terminal" evidence="7">
    <location>
        <begin position="1"/>
        <end position="116"/>
    </location>
</feature>
<proteinExistence type="predicted"/>
<dbReference type="InterPro" id="IPR046346">
    <property type="entry name" value="Aminoacid_DH-like_N_sf"/>
</dbReference>
<evidence type="ECO:0000313" key="9">
    <source>
        <dbReference type="Proteomes" id="UP000325127"/>
    </source>
</evidence>
<feature type="compositionally biased region" description="Basic and acidic residues" evidence="5">
    <location>
        <begin position="347"/>
        <end position="362"/>
    </location>
</feature>
<sequence>MALAYSPGVAAPCGNRKRSAGRLQIHCPWQPVAVVSNGTAVLGLGNIGALAGKPVMEGKGVLFKKFAGIDVFDIEVDELDPDKFINVVAALEPTFGGINTEDIKAPECFYIEQQLRERMNIPVFHDDQHGTAIISTAAILNGLRVVEKNLSDVRMVVSGAGAAAIACMNLLVALGMQKHNIVVCDSKGVIYKDREPNMAETKAAYAVEDDGKRTLDDVIDGADIFLGCSGPKVLTQEMVKKMARAPLILAPPTRSRKFCRRWRSRSAMTPSSVPAAPTTLTSQQRTLLPVHLPRRAGRRRDGDQRRDEAGGGACDCRAGPCRAERSGGLRLRRSGFKLWSGVHHSETVRPAADRQDRPRGGEGGDGFRCGDAPDRRF</sequence>
<dbReference type="GO" id="GO:0046872">
    <property type="term" value="F:metal ion binding"/>
    <property type="evidence" value="ECO:0007669"/>
    <property type="project" value="UniProtKB-KW"/>
</dbReference>
<evidence type="ECO:0000313" key="8">
    <source>
        <dbReference type="EMBL" id="QEP92226.1"/>
    </source>
</evidence>
<evidence type="ECO:0000259" key="7">
    <source>
        <dbReference type="SMART" id="SM01274"/>
    </source>
</evidence>
<name>A0A5C2LIL8_KLEPN</name>
<reference evidence="8 9" key="1">
    <citation type="submission" date="2019-08" db="EMBL/GenBank/DDBJ databases">
        <title>Emergence of NDM-5-producing hypervirulent Klebsiella pneumoniae from clinical infections.</title>
        <authorList>
            <person name="Shen Z."/>
            <person name="Zhang H."/>
            <person name="Li M."/>
        </authorList>
    </citation>
    <scope>NUCLEOTIDE SEQUENCE [LARGE SCALE GENOMIC DNA]</scope>
    <source>
        <strain evidence="8 9">RJ18-01</strain>
    </source>
</reference>
<evidence type="ECO:0000259" key="6">
    <source>
        <dbReference type="SMART" id="SM00919"/>
    </source>
</evidence>
<dbReference type="GO" id="GO:0016616">
    <property type="term" value="F:oxidoreductase activity, acting on the CH-OH group of donors, NAD or NADP as acceptor"/>
    <property type="evidence" value="ECO:0007669"/>
    <property type="project" value="InterPro"/>
</dbReference>
<evidence type="ECO:0000256" key="1">
    <source>
        <dbReference type="ARBA" id="ARBA00001936"/>
    </source>
</evidence>
<dbReference type="SUPFAM" id="SSF51735">
    <property type="entry name" value="NAD(P)-binding Rossmann-fold domains"/>
    <property type="match status" value="1"/>
</dbReference>
<evidence type="ECO:0000256" key="4">
    <source>
        <dbReference type="ARBA" id="ARBA00023002"/>
    </source>
</evidence>
<dbReference type="SMART" id="SM01274">
    <property type="entry name" value="malic"/>
    <property type="match status" value="1"/>
</dbReference>
<accession>A0A5C2LIL8</accession>
<feature type="region of interest" description="Disordered" evidence="5">
    <location>
        <begin position="347"/>
        <end position="377"/>
    </location>
</feature>
<dbReference type="Gene3D" id="3.40.50.10380">
    <property type="entry name" value="Malic enzyme, N-terminal domain"/>
    <property type="match status" value="1"/>
</dbReference>
<dbReference type="InterPro" id="IPR051674">
    <property type="entry name" value="Malate_Decarboxylase"/>
</dbReference>
<dbReference type="EMBL" id="CP043670">
    <property type="protein sequence ID" value="QEP92226.1"/>
    <property type="molecule type" value="Genomic_DNA"/>
</dbReference>
<keyword evidence="4" id="KW-0560">Oxidoreductase</keyword>
<dbReference type="GO" id="GO:0004470">
    <property type="term" value="F:malic enzyme activity"/>
    <property type="evidence" value="ECO:0007669"/>
    <property type="project" value="InterPro"/>
</dbReference>
<dbReference type="PANTHER" id="PTHR43237:SF4">
    <property type="entry name" value="NADP-DEPENDENT MALIC ENZYME"/>
    <property type="match status" value="1"/>
</dbReference>
<evidence type="ECO:0000256" key="2">
    <source>
        <dbReference type="ARBA" id="ARBA00001946"/>
    </source>
</evidence>
<dbReference type="InterPro" id="IPR015884">
    <property type="entry name" value="Malic_enzyme_CS"/>
</dbReference>
<keyword evidence="3" id="KW-0479">Metal-binding</keyword>
<comment type="cofactor">
    <cofactor evidence="1">
        <name>Mn(2+)</name>
        <dbReference type="ChEBI" id="CHEBI:29035"/>
    </cofactor>
</comment>
<comment type="cofactor">
    <cofactor evidence="2">
        <name>Mg(2+)</name>
        <dbReference type="ChEBI" id="CHEBI:18420"/>
    </cofactor>
</comment>
<gene>
    <name evidence="8" type="ORF">FZ928_02020</name>
</gene>
<dbReference type="GO" id="GO:0051287">
    <property type="term" value="F:NAD binding"/>
    <property type="evidence" value="ECO:0007669"/>
    <property type="project" value="InterPro"/>
</dbReference>
<dbReference type="Gene3D" id="3.40.50.720">
    <property type="entry name" value="NAD(P)-binding Rossmann-like Domain"/>
    <property type="match status" value="1"/>
</dbReference>
<dbReference type="AlphaFoldDB" id="A0A5C2LIL8"/>
<evidence type="ECO:0000256" key="5">
    <source>
        <dbReference type="SAM" id="MobiDB-lite"/>
    </source>
</evidence>
<dbReference type="SMART" id="SM00919">
    <property type="entry name" value="Malic_M"/>
    <property type="match status" value="1"/>
</dbReference>
<feature type="domain" description="Malic enzyme NAD-binding" evidence="6">
    <location>
        <begin position="128"/>
        <end position="300"/>
    </location>
</feature>
<evidence type="ECO:0008006" key="10">
    <source>
        <dbReference type="Google" id="ProtNLM"/>
    </source>
</evidence>
<evidence type="ECO:0000256" key="3">
    <source>
        <dbReference type="ARBA" id="ARBA00022723"/>
    </source>
</evidence>
<feature type="compositionally biased region" description="Basic and acidic residues" evidence="5">
    <location>
        <begin position="299"/>
        <end position="309"/>
    </location>
</feature>
<protein>
    <recommendedName>
        <fullName evidence="10">NADP-dependent malic enzyme</fullName>
    </recommendedName>
</protein>